<dbReference type="AlphaFoldDB" id="A0AA42X1H2"/>
<dbReference type="PROSITE" id="PS50931">
    <property type="entry name" value="HTH_LYSR"/>
    <property type="match status" value="1"/>
</dbReference>
<dbReference type="SUPFAM" id="SSF53850">
    <property type="entry name" value="Periplasmic binding protein-like II"/>
    <property type="match status" value="1"/>
</dbReference>
<reference evidence="6" key="1">
    <citation type="submission" date="2022-09" db="EMBL/GenBank/DDBJ databases">
        <title>Intensive care unit water sources are persistently colonized with multi-drug resistant bacteria and are the site of extensive horizontal gene transfer of antibiotic resistance genes.</title>
        <authorList>
            <person name="Diorio-Toth L."/>
        </authorList>
    </citation>
    <scope>NUCLEOTIDE SEQUENCE</scope>
    <source>
        <strain evidence="6">GD03659</strain>
    </source>
</reference>
<dbReference type="GO" id="GO:0003700">
    <property type="term" value="F:DNA-binding transcription factor activity"/>
    <property type="evidence" value="ECO:0007669"/>
    <property type="project" value="InterPro"/>
</dbReference>
<dbReference type="InterPro" id="IPR036390">
    <property type="entry name" value="WH_DNA-bd_sf"/>
</dbReference>
<dbReference type="InterPro" id="IPR058163">
    <property type="entry name" value="LysR-type_TF_proteobact-type"/>
</dbReference>
<dbReference type="Pfam" id="PF03466">
    <property type="entry name" value="LysR_substrate"/>
    <property type="match status" value="1"/>
</dbReference>
<sequence>MAPRTNAVLFFIFASIRSMKTGWARLAPNEIAENALPAIRKQMSREPDWNLYRTFHAVLREGSLSGAARALGMTQPSIARHIDALEAALATRLFLRTPRGLSPTDAALELRPMAESLAAVSSTLLRTAEGGRGGEVRGTVRISASEAVAVHHLPPLLSRLRQAHPGLTLELSPSNALDDLLQRKADIAVRMVRPEQQALVAQRIGSIAVGLHARRDYLDSRGIPRALDDLRAHDLIGYDVETPAIRAAVERYPALNRDAFALRVDSDVAQLAAIRAGFGIGICQVILAAREPDLVRVLPETFRLDLETWIVMHEDLRDNVRCRVVFDALVEGMSRIAA</sequence>
<comment type="similarity">
    <text evidence="1">Belongs to the LysR transcriptional regulatory family.</text>
</comment>
<keyword evidence="4" id="KW-0804">Transcription</keyword>
<dbReference type="SUPFAM" id="SSF46785">
    <property type="entry name" value="Winged helix' DNA-binding domain"/>
    <property type="match status" value="1"/>
</dbReference>
<comment type="caution">
    <text evidence="6">The sequence shown here is derived from an EMBL/GenBank/DDBJ whole genome shotgun (WGS) entry which is preliminary data.</text>
</comment>
<dbReference type="Gene3D" id="1.10.10.10">
    <property type="entry name" value="Winged helix-like DNA-binding domain superfamily/Winged helix DNA-binding domain"/>
    <property type="match status" value="1"/>
</dbReference>
<evidence type="ECO:0000313" key="6">
    <source>
        <dbReference type="EMBL" id="MDH2134057.1"/>
    </source>
</evidence>
<dbReference type="GO" id="GO:0006351">
    <property type="term" value="P:DNA-templated transcription"/>
    <property type="evidence" value="ECO:0007669"/>
    <property type="project" value="TreeGrafter"/>
</dbReference>
<protein>
    <submittedName>
        <fullName evidence="6">LysR family transcriptional regulator</fullName>
    </submittedName>
</protein>
<evidence type="ECO:0000256" key="3">
    <source>
        <dbReference type="ARBA" id="ARBA00023125"/>
    </source>
</evidence>
<proteinExistence type="inferred from homology"/>
<accession>A0AA42X1H2</accession>
<dbReference type="InterPro" id="IPR005119">
    <property type="entry name" value="LysR_subst-bd"/>
</dbReference>
<evidence type="ECO:0000256" key="1">
    <source>
        <dbReference type="ARBA" id="ARBA00009437"/>
    </source>
</evidence>
<dbReference type="Proteomes" id="UP001162318">
    <property type="component" value="Unassembled WGS sequence"/>
</dbReference>
<dbReference type="InterPro" id="IPR000847">
    <property type="entry name" value="LysR_HTH_N"/>
</dbReference>
<dbReference type="RefSeq" id="WP_279776298.1">
    <property type="nucleotide sequence ID" value="NZ_JAOCKX010000047.1"/>
</dbReference>
<dbReference type="Gene3D" id="3.40.190.290">
    <property type="match status" value="1"/>
</dbReference>
<name>A0AA42X1H2_SPHYA</name>
<gene>
    <name evidence="6" type="ORF">N5J77_23270</name>
</gene>
<evidence type="ECO:0000256" key="2">
    <source>
        <dbReference type="ARBA" id="ARBA00023015"/>
    </source>
</evidence>
<organism evidence="6 7">
    <name type="scientific">Sphingobium yanoikuyae</name>
    <name type="common">Sphingomonas yanoikuyae</name>
    <dbReference type="NCBI Taxonomy" id="13690"/>
    <lineage>
        <taxon>Bacteria</taxon>
        <taxon>Pseudomonadati</taxon>
        <taxon>Pseudomonadota</taxon>
        <taxon>Alphaproteobacteria</taxon>
        <taxon>Sphingomonadales</taxon>
        <taxon>Sphingomonadaceae</taxon>
        <taxon>Sphingobium</taxon>
    </lineage>
</organism>
<dbReference type="PRINTS" id="PR00039">
    <property type="entry name" value="HTHLYSR"/>
</dbReference>
<feature type="domain" description="HTH lysR-type" evidence="5">
    <location>
        <begin position="47"/>
        <end position="104"/>
    </location>
</feature>
<dbReference type="EMBL" id="JAOCKX010000047">
    <property type="protein sequence ID" value="MDH2134057.1"/>
    <property type="molecule type" value="Genomic_DNA"/>
</dbReference>
<keyword evidence="2" id="KW-0805">Transcription regulation</keyword>
<evidence type="ECO:0000313" key="7">
    <source>
        <dbReference type="Proteomes" id="UP001162318"/>
    </source>
</evidence>
<dbReference type="Pfam" id="PF00126">
    <property type="entry name" value="HTH_1"/>
    <property type="match status" value="1"/>
</dbReference>
<evidence type="ECO:0000256" key="4">
    <source>
        <dbReference type="ARBA" id="ARBA00023163"/>
    </source>
</evidence>
<dbReference type="PANTHER" id="PTHR30537">
    <property type="entry name" value="HTH-TYPE TRANSCRIPTIONAL REGULATOR"/>
    <property type="match status" value="1"/>
</dbReference>
<keyword evidence="3" id="KW-0238">DNA-binding</keyword>
<dbReference type="InterPro" id="IPR036388">
    <property type="entry name" value="WH-like_DNA-bd_sf"/>
</dbReference>
<dbReference type="GO" id="GO:0043565">
    <property type="term" value="F:sequence-specific DNA binding"/>
    <property type="evidence" value="ECO:0007669"/>
    <property type="project" value="TreeGrafter"/>
</dbReference>
<dbReference type="PANTHER" id="PTHR30537:SF3">
    <property type="entry name" value="TRANSCRIPTIONAL REGULATORY PROTEIN"/>
    <property type="match status" value="1"/>
</dbReference>
<evidence type="ECO:0000259" key="5">
    <source>
        <dbReference type="PROSITE" id="PS50931"/>
    </source>
</evidence>